<dbReference type="Pfam" id="PF13601">
    <property type="entry name" value="HTH_34"/>
    <property type="match status" value="1"/>
</dbReference>
<protein>
    <submittedName>
        <fullName evidence="2">Helix-turn-helix domain-containing protein</fullName>
    </submittedName>
</protein>
<proteinExistence type="predicted"/>
<dbReference type="EMBL" id="VYRZ01000002">
    <property type="protein sequence ID" value="KAA9087238.1"/>
    <property type="molecule type" value="Genomic_DNA"/>
</dbReference>
<dbReference type="InterPro" id="IPR036388">
    <property type="entry name" value="WH-like_DNA-bd_sf"/>
</dbReference>
<sequence length="99" mass="10559">MTELDPVIHAPARLRIITALNEALADGDELTFPVLQKLLGMTAGNLTTHLGKLEGAGYVETTKAFAGRKPVTYVSLTATGRTAFRSYRTQLLELLGGGS</sequence>
<organism evidence="2 3">
    <name type="scientific">Microbacterium radiodurans</name>
    <dbReference type="NCBI Taxonomy" id="661398"/>
    <lineage>
        <taxon>Bacteria</taxon>
        <taxon>Bacillati</taxon>
        <taxon>Actinomycetota</taxon>
        <taxon>Actinomycetes</taxon>
        <taxon>Micrococcales</taxon>
        <taxon>Microbacteriaceae</taxon>
        <taxon>Microbacterium</taxon>
    </lineage>
</organism>
<dbReference type="RefSeq" id="WP_150419435.1">
    <property type="nucleotide sequence ID" value="NZ_VYRZ01000002.1"/>
</dbReference>
<reference evidence="3" key="1">
    <citation type="submission" date="2019-09" db="EMBL/GenBank/DDBJ databases">
        <title>Mumia zhuanghuii sp. nov. isolated from the intestinal contents of plateau pika (Ochotona curzoniae) in the Qinghai-Tibet plateau of China.</title>
        <authorList>
            <person name="Tian Z."/>
        </authorList>
    </citation>
    <scope>NUCLEOTIDE SEQUENCE [LARGE SCALE GENOMIC DNA]</scope>
    <source>
        <strain evidence="3">DSM 25564</strain>
    </source>
</reference>
<evidence type="ECO:0000259" key="1">
    <source>
        <dbReference type="Pfam" id="PF13601"/>
    </source>
</evidence>
<feature type="domain" description="Winged helix DNA-binding" evidence="1">
    <location>
        <begin position="22"/>
        <end position="94"/>
    </location>
</feature>
<accession>A0A5J5ITM5</accession>
<dbReference type="Gene3D" id="1.10.10.10">
    <property type="entry name" value="Winged helix-like DNA-binding domain superfamily/Winged helix DNA-binding domain"/>
    <property type="match status" value="1"/>
</dbReference>
<gene>
    <name evidence="2" type="ORF">F6B42_09840</name>
</gene>
<dbReference type="PANTHER" id="PTHR37318:SF1">
    <property type="entry name" value="BSL7504 PROTEIN"/>
    <property type="match status" value="1"/>
</dbReference>
<dbReference type="CDD" id="cd00090">
    <property type="entry name" value="HTH_ARSR"/>
    <property type="match status" value="1"/>
</dbReference>
<dbReference type="SUPFAM" id="SSF46785">
    <property type="entry name" value="Winged helix' DNA-binding domain"/>
    <property type="match status" value="1"/>
</dbReference>
<name>A0A5J5ITM5_9MICO</name>
<dbReference type="InterPro" id="IPR011991">
    <property type="entry name" value="ArsR-like_HTH"/>
</dbReference>
<dbReference type="AlphaFoldDB" id="A0A5J5ITM5"/>
<dbReference type="InterPro" id="IPR036390">
    <property type="entry name" value="WH_DNA-bd_sf"/>
</dbReference>
<dbReference type="InterPro" id="IPR027395">
    <property type="entry name" value="WH_DNA-bd_dom"/>
</dbReference>
<comment type="caution">
    <text evidence="2">The sequence shown here is derived from an EMBL/GenBank/DDBJ whole genome shotgun (WGS) entry which is preliminary data.</text>
</comment>
<evidence type="ECO:0000313" key="2">
    <source>
        <dbReference type="EMBL" id="KAA9087238.1"/>
    </source>
</evidence>
<dbReference type="OrthoDB" id="4952043at2"/>
<evidence type="ECO:0000313" key="3">
    <source>
        <dbReference type="Proteomes" id="UP000327039"/>
    </source>
</evidence>
<keyword evidence="3" id="KW-1185">Reference proteome</keyword>
<dbReference type="Proteomes" id="UP000327039">
    <property type="component" value="Unassembled WGS sequence"/>
</dbReference>
<dbReference type="PANTHER" id="PTHR37318">
    <property type="entry name" value="BSL7504 PROTEIN"/>
    <property type="match status" value="1"/>
</dbReference>